<accession>A0A133XE89</accession>
<name>A0A133XE89_9RHOO</name>
<comment type="caution">
    <text evidence="1">The sequence shown here is derived from an EMBL/GenBank/DDBJ whole genome shotgun (WGS) entry which is preliminary data.</text>
</comment>
<sequence>MSISSVLSTGMQSMQASTNRTAIAGSALNAEDSEFARKMVAMHQGGIDAKAAANVIKTADQILGTIIDIRG</sequence>
<dbReference type="STRING" id="281362.AT959_14865"/>
<dbReference type="AlphaFoldDB" id="A0A133XE89"/>
<proteinExistence type="predicted"/>
<evidence type="ECO:0008006" key="3">
    <source>
        <dbReference type="Google" id="ProtNLM"/>
    </source>
</evidence>
<gene>
    <name evidence="1" type="ORF">AT959_14865</name>
</gene>
<evidence type="ECO:0000313" key="2">
    <source>
        <dbReference type="Proteomes" id="UP000070186"/>
    </source>
</evidence>
<keyword evidence="2" id="KW-1185">Reference proteome</keyword>
<reference evidence="1 2" key="1">
    <citation type="submission" date="2015-12" db="EMBL/GenBank/DDBJ databases">
        <title>Nitrous oxide reduction kinetics distinguish bacteria harboring typical versus atypical NosZ.</title>
        <authorList>
            <person name="Yoon S."/>
            <person name="Nissen S."/>
            <person name="Park D."/>
            <person name="Sanford R.A."/>
            <person name="Loeffler F.E."/>
        </authorList>
    </citation>
    <scope>NUCLEOTIDE SEQUENCE [LARGE SCALE GENOMIC DNA]</scope>
    <source>
        <strain evidence="1 2">ATCC BAA-841</strain>
    </source>
</reference>
<evidence type="ECO:0000313" key="1">
    <source>
        <dbReference type="EMBL" id="KXB29255.1"/>
    </source>
</evidence>
<dbReference type="EMBL" id="LODL01000035">
    <property type="protein sequence ID" value="KXB29255.1"/>
    <property type="molecule type" value="Genomic_DNA"/>
</dbReference>
<dbReference type="Proteomes" id="UP000070186">
    <property type="component" value="Unassembled WGS sequence"/>
</dbReference>
<organism evidence="1 2">
    <name type="scientific">Dechloromonas denitrificans</name>
    <dbReference type="NCBI Taxonomy" id="281362"/>
    <lineage>
        <taxon>Bacteria</taxon>
        <taxon>Pseudomonadati</taxon>
        <taxon>Pseudomonadota</taxon>
        <taxon>Betaproteobacteria</taxon>
        <taxon>Rhodocyclales</taxon>
        <taxon>Azonexaceae</taxon>
        <taxon>Dechloromonas</taxon>
    </lineage>
</organism>
<protein>
    <recommendedName>
        <fullName evidence="3">Flagellar basal-body/hook protein C-terminal domain-containing protein</fullName>
    </recommendedName>
</protein>